<gene>
    <name evidence="1" type="ORF">ODALV1_LOCUS28417</name>
</gene>
<name>A0ABP1S1M6_9HEXA</name>
<evidence type="ECO:0000313" key="1">
    <source>
        <dbReference type="EMBL" id="CAL8140779.1"/>
    </source>
</evidence>
<accession>A0ABP1S1M6</accession>
<organism evidence="1 2">
    <name type="scientific">Orchesella dallaii</name>
    <dbReference type="NCBI Taxonomy" id="48710"/>
    <lineage>
        <taxon>Eukaryota</taxon>
        <taxon>Metazoa</taxon>
        <taxon>Ecdysozoa</taxon>
        <taxon>Arthropoda</taxon>
        <taxon>Hexapoda</taxon>
        <taxon>Collembola</taxon>
        <taxon>Entomobryomorpha</taxon>
        <taxon>Entomobryoidea</taxon>
        <taxon>Orchesellidae</taxon>
        <taxon>Orchesellinae</taxon>
        <taxon>Orchesella</taxon>
    </lineage>
</organism>
<comment type="caution">
    <text evidence="1">The sequence shown here is derived from an EMBL/GenBank/DDBJ whole genome shotgun (WGS) entry which is preliminary data.</text>
</comment>
<sequence>MRCRGDDHFIIMELEKEIKATNDFLSISRSSNVLRKISIHILENIGIPMKLEKIHLEEKIGILKALSKSISTHDSSVTAVIDNASITSKIETISRLTKMAEEVNHLANTFIKRLDVMYISWMKTDVKWQSEEPKKSQVDKMTTKERKSLIKLWKEKEQIALEGKTELEDLKAEWDAEKGRLDEVIMDCLRGVAELKE</sequence>
<keyword evidence="2" id="KW-1185">Reference proteome</keyword>
<dbReference type="EMBL" id="CAXLJM020000141">
    <property type="protein sequence ID" value="CAL8140779.1"/>
    <property type="molecule type" value="Genomic_DNA"/>
</dbReference>
<reference evidence="1 2" key="1">
    <citation type="submission" date="2024-08" db="EMBL/GenBank/DDBJ databases">
        <authorList>
            <person name="Cucini C."/>
            <person name="Frati F."/>
        </authorList>
    </citation>
    <scope>NUCLEOTIDE SEQUENCE [LARGE SCALE GENOMIC DNA]</scope>
</reference>
<dbReference type="Proteomes" id="UP001642540">
    <property type="component" value="Unassembled WGS sequence"/>
</dbReference>
<evidence type="ECO:0000313" key="2">
    <source>
        <dbReference type="Proteomes" id="UP001642540"/>
    </source>
</evidence>
<proteinExistence type="predicted"/>
<protein>
    <submittedName>
        <fullName evidence="1">Uncharacterized protein</fullName>
    </submittedName>
</protein>